<dbReference type="PANTHER" id="PTHR37017:SF11">
    <property type="entry name" value="ESTERASE_LIPASE_THIOESTERASE DOMAIN-CONTAINING PROTEIN"/>
    <property type="match status" value="1"/>
</dbReference>
<sequence length="321" mass="35300">MSKPIFLCIPGASHSPRVYEPLKAALLCYGYTVVPLGLPSVGGNPPTYDFTEDVAVIRNMATHLVESGNDVIVVMHSYGGLPGGEALQGLGKREREQRGLRGGVIRLVFIMSWMAREGFQPSPRGDVSALHPYMRPDLHHGNKQSDPQIIASLEFPPPPYNPHLLTIQQTGTTTINPKEAASVFYNDMPAREAEYWASQLLPQSIGVFWSQTTFAAWRYIPSTYVLCGRDNCVSLAYGEMILKDARDSTPNMIDAVERCDEAGHTVFLSQVSLRDSMASAFGSPAPRDESLARARPPLLVGWRESPPLRPTNHSRAAPRTT</sequence>
<dbReference type="InterPro" id="IPR029058">
    <property type="entry name" value="AB_hydrolase_fold"/>
</dbReference>
<feature type="compositionally biased region" description="Polar residues" evidence="1">
    <location>
        <begin position="311"/>
        <end position="321"/>
    </location>
</feature>
<dbReference type="SUPFAM" id="SSF53474">
    <property type="entry name" value="alpha/beta-Hydrolases"/>
    <property type="match status" value="1"/>
</dbReference>
<dbReference type="InterPro" id="IPR052897">
    <property type="entry name" value="Sec-Metab_Biosynth_Hydrolase"/>
</dbReference>
<dbReference type="AlphaFoldDB" id="A0A559MME7"/>
<evidence type="ECO:0000313" key="4">
    <source>
        <dbReference type="Proteomes" id="UP000315522"/>
    </source>
</evidence>
<proteinExistence type="predicted"/>
<dbReference type="PANTHER" id="PTHR37017">
    <property type="entry name" value="AB HYDROLASE-1 DOMAIN-CONTAINING PROTEIN-RELATED"/>
    <property type="match status" value="1"/>
</dbReference>
<dbReference type="InterPro" id="IPR000073">
    <property type="entry name" value="AB_hydrolase_1"/>
</dbReference>
<name>A0A559MME7_9HELO</name>
<evidence type="ECO:0000259" key="2">
    <source>
        <dbReference type="Pfam" id="PF12697"/>
    </source>
</evidence>
<organism evidence="3 4">
    <name type="scientific">Lachnellula willkommii</name>
    <dbReference type="NCBI Taxonomy" id="215461"/>
    <lineage>
        <taxon>Eukaryota</taxon>
        <taxon>Fungi</taxon>
        <taxon>Dikarya</taxon>
        <taxon>Ascomycota</taxon>
        <taxon>Pezizomycotina</taxon>
        <taxon>Leotiomycetes</taxon>
        <taxon>Helotiales</taxon>
        <taxon>Lachnaceae</taxon>
        <taxon>Lachnellula</taxon>
    </lineage>
</organism>
<feature type="domain" description="AB hydrolase-1" evidence="2">
    <location>
        <begin position="7"/>
        <end position="269"/>
    </location>
</feature>
<dbReference type="EMBL" id="QGML01000039">
    <property type="protein sequence ID" value="TVY94128.1"/>
    <property type="molecule type" value="Genomic_DNA"/>
</dbReference>
<evidence type="ECO:0000256" key="1">
    <source>
        <dbReference type="SAM" id="MobiDB-lite"/>
    </source>
</evidence>
<evidence type="ECO:0000313" key="3">
    <source>
        <dbReference type="EMBL" id="TVY94128.1"/>
    </source>
</evidence>
<reference evidence="3 4" key="1">
    <citation type="submission" date="2018-05" db="EMBL/GenBank/DDBJ databases">
        <title>Genome sequencing and assembly of the regulated plant pathogen Lachnellula willkommii and related sister species for the development of diagnostic species identification markers.</title>
        <authorList>
            <person name="Giroux E."/>
            <person name="Bilodeau G."/>
        </authorList>
    </citation>
    <scope>NUCLEOTIDE SEQUENCE [LARGE SCALE GENOMIC DNA]</scope>
    <source>
        <strain evidence="3 4">CBS 172.35</strain>
    </source>
</reference>
<protein>
    <recommendedName>
        <fullName evidence="2">AB hydrolase-1 domain-containing protein</fullName>
    </recommendedName>
</protein>
<keyword evidence="4" id="KW-1185">Reference proteome</keyword>
<dbReference type="Gene3D" id="3.40.50.1820">
    <property type="entry name" value="alpha/beta hydrolase"/>
    <property type="match status" value="1"/>
</dbReference>
<comment type="caution">
    <text evidence="3">The sequence shown here is derived from an EMBL/GenBank/DDBJ whole genome shotgun (WGS) entry which is preliminary data.</text>
</comment>
<gene>
    <name evidence="3" type="ORF">LAWI1_G000478</name>
</gene>
<feature type="region of interest" description="Disordered" evidence="1">
    <location>
        <begin position="301"/>
        <end position="321"/>
    </location>
</feature>
<dbReference type="Pfam" id="PF12697">
    <property type="entry name" value="Abhydrolase_6"/>
    <property type="match status" value="1"/>
</dbReference>
<dbReference type="Proteomes" id="UP000315522">
    <property type="component" value="Unassembled WGS sequence"/>
</dbReference>
<accession>A0A559MME7</accession>